<protein>
    <submittedName>
        <fullName evidence="2">KH domain-containing protein</fullName>
    </submittedName>
</protein>
<dbReference type="AlphaFoldDB" id="A0A9D6DS41"/>
<gene>
    <name evidence="2" type="ORF">HYT38_01315</name>
</gene>
<dbReference type="CDD" id="cd02644">
    <property type="entry name" value="R3H_jag"/>
    <property type="match status" value="1"/>
</dbReference>
<comment type="caution">
    <text evidence="2">The sequence shown here is derived from an EMBL/GenBank/DDBJ whole genome shotgun (WGS) entry which is preliminary data.</text>
</comment>
<dbReference type="InterPro" id="IPR036867">
    <property type="entry name" value="R3H_dom_sf"/>
</dbReference>
<dbReference type="Gene3D" id="3.30.1370.50">
    <property type="entry name" value="R3H-like domain"/>
    <property type="match status" value="1"/>
</dbReference>
<dbReference type="GO" id="GO:0003723">
    <property type="term" value="F:RNA binding"/>
    <property type="evidence" value="ECO:0007669"/>
    <property type="project" value="InterPro"/>
</dbReference>
<dbReference type="InterPro" id="IPR034079">
    <property type="entry name" value="R3H_KhpB"/>
</dbReference>
<feature type="domain" description="R3H" evidence="1">
    <location>
        <begin position="86"/>
        <end position="152"/>
    </location>
</feature>
<organism evidence="2 3">
    <name type="scientific">Candidatus Sungiibacteriota bacterium</name>
    <dbReference type="NCBI Taxonomy" id="2750080"/>
    <lineage>
        <taxon>Bacteria</taxon>
        <taxon>Candidatus Sungiibacteriota</taxon>
    </lineage>
</organism>
<dbReference type="InterPro" id="IPR015946">
    <property type="entry name" value="KH_dom-like_a/b"/>
</dbReference>
<dbReference type="PANTHER" id="PTHR35800">
    <property type="entry name" value="PROTEIN JAG"/>
    <property type="match status" value="1"/>
</dbReference>
<dbReference type="PANTHER" id="PTHR35800:SF1">
    <property type="entry name" value="RNA-BINDING PROTEIN KHPB"/>
    <property type="match status" value="1"/>
</dbReference>
<accession>A0A9D6DS41</accession>
<dbReference type="Gene3D" id="3.30.300.20">
    <property type="match status" value="1"/>
</dbReference>
<dbReference type="Proteomes" id="UP000786662">
    <property type="component" value="Unassembled WGS sequence"/>
</dbReference>
<name>A0A9D6DS41_9BACT</name>
<sequence length="153" mass="17167">MDKAEIAKNLASEILGFMGAEAEIKTKIVNGRIEINAFVKDAGFLIGRDGEHLKAFQHILALMLSKKINEPVNPANFIFDINNYQKEREDYLAALTKNTAQQVLEDKKPRELSPMSAFDRRIIHLSVEEIAGVKSESIGEGEARRVVIKPENF</sequence>
<proteinExistence type="predicted"/>
<dbReference type="InterPro" id="IPR039247">
    <property type="entry name" value="KhpB"/>
</dbReference>
<dbReference type="Pfam" id="PF01424">
    <property type="entry name" value="R3H"/>
    <property type="match status" value="1"/>
</dbReference>
<evidence type="ECO:0000259" key="1">
    <source>
        <dbReference type="PROSITE" id="PS51061"/>
    </source>
</evidence>
<dbReference type="EMBL" id="JACOYY010000037">
    <property type="protein sequence ID" value="MBI2052303.1"/>
    <property type="molecule type" value="Genomic_DNA"/>
</dbReference>
<dbReference type="PROSITE" id="PS51061">
    <property type="entry name" value="R3H"/>
    <property type="match status" value="1"/>
</dbReference>
<dbReference type="SUPFAM" id="SSF82708">
    <property type="entry name" value="R3H domain"/>
    <property type="match status" value="1"/>
</dbReference>
<dbReference type="InterPro" id="IPR001374">
    <property type="entry name" value="R3H_dom"/>
</dbReference>
<dbReference type="SMART" id="SM00393">
    <property type="entry name" value="R3H"/>
    <property type="match status" value="1"/>
</dbReference>
<reference evidence="2" key="1">
    <citation type="submission" date="2020-07" db="EMBL/GenBank/DDBJ databases">
        <title>Huge and variable diversity of episymbiotic CPR bacteria and DPANN archaea in groundwater ecosystems.</title>
        <authorList>
            <person name="He C.Y."/>
            <person name="Keren R."/>
            <person name="Whittaker M."/>
            <person name="Farag I.F."/>
            <person name="Doudna J."/>
            <person name="Cate J.H.D."/>
            <person name="Banfield J.F."/>
        </authorList>
    </citation>
    <scope>NUCLEOTIDE SEQUENCE</scope>
    <source>
        <strain evidence="2">NC_groundwater_191_Ag_S-0.1um_45_8</strain>
    </source>
</reference>
<evidence type="ECO:0000313" key="2">
    <source>
        <dbReference type="EMBL" id="MBI2052303.1"/>
    </source>
</evidence>
<evidence type="ECO:0000313" key="3">
    <source>
        <dbReference type="Proteomes" id="UP000786662"/>
    </source>
</evidence>